<evidence type="ECO:0000313" key="3">
    <source>
        <dbReference type="EMBL" id="KAL5102803.1"/>
    </source>
</evidence>
<evidence type="ECO:0000256" key="1">
    <source>
        <dbReference type="SAM" id="SignalP"/>
    </source>
</evidence>
<dbReference type="SMART" id="SM00198">
    <property type="entry name" value="SCP"/>
    <property type="match status" value="1"/>
</dbReference>
<keyword evidence="4" id="KW-1185">Reference proteome</keyword>
<sequence>MYKTLRKLLVITLIAVVTGQPPTDVERAQILEAHLRLRETVCPPASDMLLMEYSNELEQYADYWASHCRFEHPDTRILPHYSDLGQSLAVFGSVKPSFTEAVCGYALEKSNYYYQNNTCNGSCDRYKRMIWASSNQLGCAMRQCDGIRPEWDNPQYLSVCQYRPKGNKQGKRPYRQGRSCSKCPEGHSCYRNQCIKGAICKQIHPLVELPNAIDRTVPKCVVFTS</sequence>
<dbReference type="Gene3D" id="3.40.33.10">
    <property type="entry name" value="CAP"/>
    <property type="match status" value="1"/>
</dbReference>
<comment type="caution">
    <text evidence="3">The sequence shown here is derived from an EMBL/GenBank/DDBJ whole genome shotgun (WGS) entry which is preliminary data.</text>
</comment>
<feature type="domain" description="SCP" evidence="2">
    <location>
        <begin position="25"/>
        <end position="170"/>
    </location>
</feature>
<dbReference type="PANTHER" id="PTHR10334">
    <property type="entry name" value="CYSTEINE-RICH SECRETORY PROTEIN-RELATED"/>
    <property type="match status" value="1"/>
</dbReference>
<name>A0ABR4Q068_9CEST</name>
<protein>
    <submittedName>
        <fullName evidence="3">Cysteine-rich secretory protein LCCL domain-containing 2</fullName>
    </submittedName>
</protein>
<evidence type="ECO:0000313" key="4">
    <source>
        <dbReference type="Proteomes" id="UP001651158"/>
    </source>
</evidence>
<reference evidence="3 4" key="1">
    <citation type="journal article" date="2022" name="Front. Cell. Infect. Microbiol.">
        <title>The Genomes of Two Strains of Taenia crassiceps the Animal Model for the Study of Human Cysticercosis.</title>
        <authorList>
            <person name="Bobes R.J."/>
            <person name="Estrada K."/>
            <person name="Rios-Valencia D.G."/>
            <person name="Calderon-Gallegos A."/>
            <person name="de la Torre P."/>
            <person name="Carrero J.C."/>
            <person name="Sanchez-Flores A."/>
            <person name="Laclette J.P."/>
        </authorList>
    </citation>
    <scope>NUCLEOTIDE SEQUENCE [LARGE SCALE GENOMIC DNA]</scope>
    <source>
        <strain evidence="3">WFUcys</strain>
    </source>
</reference>
<evidence type="ECO:0000259" key="2">
    <source>
        <dbReference type="SMART" id="SM00198"/>
    </source>
</evidence>
<dbReference type="Proteomes" id="UP001651158">
    <property type="component" value="Unassembled WGS sequence"/>
</dbReference>
<organism evidence="3 4">
    <name type="scientific">Taenia crassiceps</name>
    <dbReference type="NCBI Taxonomy" id="6207"/>
    <lineage>
        <taxon>Eukaryota</taxon>
        <taxon>Metazoa</taxon>
        <taxon>Spiralia</taxon>
        <taxon>Lophotrochozoa</taxon>
        <taxon>Platyhelminthes</taxon>
        <taxon>Cestoda</taxon>
        <taxon>Eucestoda</taxon>
        <taxon>Cyclophyllidea</taxon>
        <taxon>Taeniidae</taxon>
        <taxon>Taenia</taxon>
    </lineage>
</organism>
<dbReference type="InterPro" id="IPR014044">
    <property type="entry name" value="CAP_dom"/>
</dbReference>
<dbReference type="SUPFAM" id="SSF55797">
    <property type="entry name" value="PR-1-like"/>
    <property type="match status" value="1"/>
</dbReference>
<proteinExistence type="predicted"/>
<keyword evidence="1" id="KW-0732">Signal</keyword>
<gene>
    <name evidence="3" type="ORF">TcWFU_005570</name>
</gene>
<dbReference type="EMBL" id="JAKROA010000024">
    <property type="protein sequence ID" value="KAL5102803.1"/>
    <property type="molecule type" value="Genomic_DNA"/>
</dbReference>
<dbReference type="CDD" id="cd05380">
    <property type="entry name" value="CAP_euk"/>
    <property type="match status" value="1"/>
</dbReference>
<dbReference type="PRINTS" id="PR00837">
    <property type="entry name" value="V5TPXLIKE"/>
</dbReference>
<dbReference type="InterPro" id="IPR035940">
    <property type="entry name" value="CAP_sf"/>
</dbReference>
<feature type="signal peptide" evidence="1">
    <location>
        <begin position="1"/>
        <end position="19"/>
    </location>
</feature>
<dbReference type="InterPro" id="IPR001283">
    <property type="entry name" value="CRISP-related"/>
</dbReference>
<dbReference type="Pfam" id="PF00188">
    <property type="entry name" value="CAP"/>
    <property type="match status" value="1"/>
</dbReference>
<feature type="chain" id="PRO_5045360002" evidence="1">
    <location>
        <begin position="20"/>
        <end position="225"/>
    </location>
</feature>
<accession>A0ABR4Q068</accession>